<gene>
    <name evidence="9" type="ORF">KDM92_08425</name>
</gene>
<dbReference type="EMBL" id="JAGSPM010000004">
    <property type="protein sequence ID" value="MBR7746604.1"/>
    <property type="molecule type" value="Genomic_DNA"/>
</dbReference>
<dbReference type="InterPro" id="IPR058130">
    <property type="entry name" value="PEA_transf_C"/>
</dbReference>
<evidence type="ECO:0000256" key="6">
    <source>
        <dbReference type="ARBA" id="ARBA00023136"/>
    </source>
</evidence>
<feature type="transmembrane region" description="Helical" evidence="7">
    <location>
        <begin position="76"/>
        <end position="98"/>
    </location>
</feature>
<feature type="transmembrane region" description="Helical" evidence="7">
    <location>
        <begin position="170"/>
        <end position="188"/>
    </location>
</feature>
<feature type="transmembrane region" description="Helical" evidence="7">
    <location>
        <begin position="50"/>
        <end position="69"/>
    </location>
</feature>
<evidence type="ECO:0000313" key="10">
    <source>
        <dbReference type="Proteomes" id="UP000680158"/>
    </source>
</evidence>
<feature type="transmembrane region" description="Helical" evidence="7">
    <location>
        <begin position="27"/>
        <end position="44"/>
    </location>
</feature>
<evidence type="ECO:0000256" key="1">
    <source>
        <dbReference type="ARBA" id="ARBA00004651"/>
    </source>
</evidence>
<dbReference type="CDD" id="cd16017">
    <property type="entry name" value="LptA"/>
    <property type="match status" value="1"/>
</dbReference>
<evidence type="ECO:0000313" key="9">
    <source>
        <dbReference type="EMBL" id="MBR7746604.1"/>
    </source>
</evidence>
<proteinExistence type="predicted"/>
<evidence type="ECO:0000259" key="8">
    <source>
        <dbReference type="Pfam" id="PF00884"/>
    </source>
</evidence>
<reference evidence="9 10" key="1">
    <citation type="submission" date="2021-04" db="EMBL/GenBank/DDBJ databases">
        <title>novel species isolated from subtropical streams in China.</title>
        <authorList>
            <person name="Lu H."/>
        </authorList>
    </citation>
    <scope>NUCLEOTIDE SEQUENCE [LARGE SCALE GENOMIC DNA]</scope>
    <source>
        <strain evidence="9 10">BYS107W</strain>
    </source>
</reference>
<name>A0A941DDB4_9BURK</name>
<dbReference type="SUPFAM" id="SSF53649">
    <property type="entry name" value="Alkaline phosphatase-like"/>
    <property type="match status" value="1"/>
</dbReference>
<evidence type="ECO:0000256" key="2">
    <source>
        <dbReference type="ARBA" id="ARBA00022475"/>
    </source>
</evidence>
<evidence type="ECO:0000256" key="4">
    <source>
        <dbReference type="ARBA" id="ARBA00022692"/>
    </source>
</evidence>
<dbReference type="InterPro" id="IPR040423">
    <property type="entry name" value="PEA_transferase"/>
</dbReference>
<organism evidence="9 10">
    <name type="scientific">Undibacterium baiyunense</name>
    <dbReference type="NCBI Taxonomy" id="2828731"/>
    <lineage>
        <taxon>Bacteria</taxon>
        <taxon>Pseudomonadati</taxon>
        <taxon>Pseudomonadota</taxon>
        <taxon>Betaproteobacteria</taxon>
        <taxon>Burkholderiales</taxon>
        <taxon>Oxalobacteraceae</taxon>
        <taxon>Undibacterium</taxon>
    </lineage>
</organism>
<keyword evidence="4 7" id="KW-0812">Transmembrane</keyword>
<protein>
    <submittedName>
        <fullName evidence="9">Phosphoethanolamine transferase</fullName>
    </submittedName>
</protein>
<accession>A0A941DDB4</accession>
<keyword evidence="5 7" id="KW-1133">Transmembrane helix</keyword>
<evidence type="ECO:0000256" key="7">
    <source>
        <dbReference type="SAM" id="Phobius"/>
    </source>
</evidence>
<keyword evidence="6 7" id="KW-0472">Membrane</keyword>
<keyword evidence="3 9" id="KW-0808">Transferase</keyword>
<dbReference type="Gene3D" id="3.40.720.10">
    <property type="entry name" value="Alkaline Phosphatase, subunit A"/>
    <property type="match status" value="1"/>
</dbReference>
<sequence length="560" mass="63853">MFLDPLQQFQTIRRWTNSLWSHPQRPIWSWLVLACFMIGIEVFGHDQIKTAQMLVLALPFLLILFIPLARPRHQRLRVIFVCVALIAFVLDSVLRRFISDAYQAAPDSSMVLSAVANTSLLESREFIASYALPIIQLVILSIFSIGFLVFLVFSASASSANVKQFRIQSLWLKILLGLAIILCIAGYASKPWRKLHPLYFWPRISLVTIELRSNWHDLKAQREKQLNFAKSLQAVAEGNTPSTLVLILSDSLNRDNMSTHGYSRTTTPQLENLSKRMPEQVINFRYAWSVEAATIASLKSLFYLDTPNEKPVHLLALAKAAGYHITWISNHDGQAIEQEHARFADHLEMLNNIPGRDSSSSDSSTHQPLIAALARPVQRKLIVVHMLGAHPQYKMRYPENANLYIDAKDKVYRDLERQGRSSWLIEKRNEYDAAIRNHDAQVVKTLEITQQALDKDQRGAWIFVSDHGQEVAHTRNHAGHSASTAAGFRIPAFIWNNQSSTIQANQALAQRPFRLDWLGWTMLTLMDIRWTGQQENKNILSPSYQFKNPELGIPISTFRN</sequence>
<dbReference type="Proteomes" id="UP000680158">
    <property type="component" value="Unassembled WGS sequence"/>
</dbReference>
<keyword evidence="10" id="KW-1185">Reference proteome</keyword>
<dbReference type="GO" id="GO:0005886">
    <property type="term" value="C:plasma membrane"/>
    <property type="evidence" value="ECO:0007669"/>
    <property type="project" value="UniProtKB-SubCell"/>
</dbReference>
<dbReference type="PANTHER" id="PTHR30443:SF2">
    <property type="entry name" value="PHOSPHOETHANOLAMINE TRANSFERASE EPTC"/>
    <property type="match status" value="1"/>
</dbReference>
<comment type="caution">
    <text evidence="9">The sequence shown here is derived from an EMBL/GenBank/DDBJ whole genome shotgun (WGS) entry which is preliminary data.</text>
</comment>
<feature type="domain" description="Sulfatase N-terminal" evidence="8">
    <location>
        <begin position="243"/>
        <end position="509"/>
    </location>
</feature>
<feature type="transmembrane region" description="Helical" evidence="7">
    <location>
        <begin position="130"/>
        <end position="158"/>
    </location>
</feature>
<dbReference type="InterPro" id="IPR000917">
    <property type="entry name" value="Sulfatase_N"/>
</dbReference>
<comment type="subcellular location">
    <subcellularLocation>
        <location evidence="1">Cell membrane</location>
        <topology evidence="1">Multi-pass membrane protein</topology>
    </subcellularLocation>
</comment>
<dbReference type="GO" id="GO:0009244">
    <property type="term" value="P:lipopolysaccharide core region biosynthetic process"/>
    <property type="evidence" value="ECO:0007669"/>
    <property type="project" value="TreeGrafter"/>
</dbReference>
<dbReference type="RefSeq" id="WP_212683920.1">
    <property type="nucleotide sequence ID" value="NZ_JAGSPM010000004.1"/>
</dbReference>
<keyword evidence="2" id="KW-1003">Cell membrane</keyword>
<evidence type="ECO:0000256" key="5">
    <source>
        <dbReference type="ARBA" id="ARBA00022989"/>
    </source>
</evidence>
<dbReference type="InterPro" id="IPR017850">
    <property type="entry name" value="Alkaline_phosphatase_core_sf"/>
</dbReference>
<dbReference type="GO" id="GO:0016776">
    <property type="term" value="F:phosphotransferase activity, phosphate group as acceptor"/>
    <property type="evidence" value="ECO:0007669"/>
    <property type="project" value="TreeGrafter"/>
</dbReference>
<dbReference type="Pfam" id="PF00884">
    <property type="entry name" value="Sulfatase"/>
    <property type="match status" value="1"/>
</dbReference>
<dbReference type="AlphaFoldDB" id="A0A941DDB4"/>
<evidence type="ECO:0000256" key="3">
    <source>
        <dbReference type="ARBA" id="ARBA00022679"/>
    </source>
</evidence>
<dbReference type="PANTHER" id="PTHR30443">
    <property type="entry name" value="INNER MEMBRANE PROTEIN"/>
    <property type="match status" value="1"/>
</dbReference>